<feature type="compositionally biased region" description="Polar residues" evidence="1">
    <location>
        <begin position="1"/>
        <end position="10"/>
    </location>
</feature>
<dbReference type="EnsemblPlants" id="KQK04670">
    <property type="protein sequence ID" value="KQK04670"/>
    <property type="gene ID" value="BRADI_2g15137v3"/>
</dbReference>
<dbReference type="Proteomes" id="UP000008810">
    <property type="component" value="Chromosome 2"/>
</dbReference>
<evidence type="ECO:0000313" key="4">
    <source>
        <dbReference type="Proteomes" id="UP000008810"/>
    </source>
</evidence>
<dbReference type="EMBL" id="CM000881">
    <property type="protein sequence ID" value="KQK04670.1"/>
    <property type="molecule type" value="Genomic_DNA"/>
</dbReference>
<sequence length="336" mass="36655">MHWCCTTTPSKTKRSPRTPSWPASTNVGTRFSSAATAIPPQIETQVSQQATRRGARLGPQRTTTKGRQRSRTPPIPRASRRSNPEPTAARLQDTRAHVGEPGHQRARPPEHETPREAALAPDPALSPTDPAPPRTDPATPARGRRIHRRSTQIGHRRPRRCAAPPQKKTRTGSGSALHESGVPPRSRRRHQQIGRLRPAGATEERRATKRSPAAAVPARALPGGAPPAAARSGEAGGGRGSRRRGRRPSRPTQERLGGWDRRLLHLVLRAVPVLLLSTRSRRCSASRPPRPPPPALQIVTPLKSLEPDVSFHRGKERGTDVRGAAAAVLHRRLRLP</sequence>
<dbReference type="InParanoid" id="A0A0Q3MK05"/>
<feature type="compositionally biased region" description="Polar residues" evidence="1">
    <location>
        <begin position="42"/>
        <end position="51"/>
    </location>
</feature>
<feature type="compositionally biased region" description="Polar residues" evidence="1">
    <location>
        <begin position="17"/>
        <end position="35"/>
    </location>
</feature>
<organism evidence="2">
    <name type="scientific">Brachypodium distachyon</name>
    <name type="common">Purple false brome</name>
    <name type="synonym">Trachynia distachya</name>
    <dbReference type="NCBI Taxonomy" id="15368"/>
    <lineage>
        <taxon>Eukaryota</taxon>
        <taxon>Viridiplantae</taxon>
        <taxon>Streptophyta</taxon>
        <taxon>Embryophyta</taxon>
        <taxon>Tracheophyta</taxon>
        <taxon>Spermatophyta</taxon>
        <taxon>Magnoliopsida</taxon>
        <taxon>Liliopsida</taxon>
        <taxon>Poales</taxon>
        <taxon>Poaceae</taxon>
        <taxon>BOP clade</taxon>
        <taxon>Pooideae</taxon>
        <taxon>Stipodae</taxon>
        <taxon>Brachypodieae</taxon>
        <taxon>Brachypodium</taxon>
    </lineage>
</organism>
<evidence type="ECO:0000313" key="2">
    <source>
        <dbReference type="EMBL" id="KQK04670.1"/>
    </source>
</evidence>
<reference evidence="2" key="2">
    <citation type="submission" date="2017-06" db="EMBL/GenBank/DDBJ databases">
        <title>WGS assembly of Brachypodium distachyon.</title>
        <authorList>
            <consortium name="The International Brachypodium Initiative"/>
            <person name="Lucas S."/>
            <person name="Harmon-Smith M."/>
            <person name="Lail K."/>
            <person name="Tice H."/>
            <person name="Grimwood J."/>
            <person name="Bruce D."/>
            <person name="Barry K."/>
            <person name="Shu S."/>
            <person name="Lindquist E."/>
            <person name="Wang M."/>
            <person name="Pitluck S."/>
            <person name="Vogel J.P."/>
            <person name="Garvin D.F."/>
            <person name="Mockler T.C."/>
            <person name="Schmutz J."/>
            <person name="Rokhsar D."/>
            <person name="Bevan M.W."/>
        </authorList>
    </citation>
    <scope>NUCLEOTIDE SEQUENCE</scope>
    <source>
        <strain evidence="2">Bd21</strain>
    </source>
</reference>
<name>A0A0Q3MK05_BRADI</name>
<evidence type="ECO:0000256" key="1">
    <source>
        <dbReference type="SAM" id="MobiDB-lite"/>
    </source>
</evidence>
<evidence type="ECO:0000313" key="3">
    <source>
        <dbReference type="EnsemblPlants" id="KQK04670"/>
    </source>
</evidence>
<accession>A0A0Q3MK05</accession>
<keyword evidence="4" id="KW-1185">Reference proteome</keyword>
<proteinExistence type="predicted"/>
<feature type="compositionally biased region" description="Basic residues" evidence="1">
    <location>
        <begin position="240"/>
        <end position="249"/>
    </location>
</feature>
<dbReference type="Gramene" id="KQK04670">
    <property type="protein sequence ID" value="KQK04670"/>
    <property type="gene ID" value="BRADI_2g15137v3"/>
</dbReference>
<feature type="compositionally biased region" description="Low complexity" evidence="1">
    <location>
        <begin position="210"/>
        <end position="233"/>
    </location>
</feature>
<gene>
    <name evidence="2" type="ORF">BRADI_2g15137v3</name>
</gene>
<reference evidence="2 3" key="1">
    <citation type="journal article" date="2010" name="Nature">
        <title>Genome sequencing and analysis of the model grass Brachypodium distachyon.</title>
        <authorList>
            <consortium name="International Brachypodium Initiative"/>
        </authorList>
    </citation>
    <scope>NUCLEOTIDE SEQUENCE [LARGE SCALE GENOMIC DNA]</scope>
    <source>
        <strain evidence="2 3">Bd21</strain>
    </source>
</reference>
<feature type="compositionally biased region" description="Basic residues" evidence="1">
    <location>
        <begin position="142"/>
        <end position="160"/>
    </location>
</feature>
<dbReference type="AlphaFoldDB" id="A0A0Q3MK05"/>
<feature type="region of interest" description="Disordered" evidence="1">
    <location>
        <begin position="1"/>
        <end position="256"/>
    </location>
</feature>
<feature type="compositionally biased region" description="Basic and acidic residues" evidence="1">
    <location>
        <begin position="92"/>
        <end position="115"/>
    </location>
</feature>
<protein>
    <submittedName>
        <fullName evidence="2 3">Uncharacterized protein</fullName>
    </submittedName>
</protein>
<reference evidence="3" key="3">
    <citation type="submission" date="2018-08" db="UniProtKB">
        <authorList>
            <consortium name="EnsemblPlants"/>
        </authorList>
    </citation>
    <scope>IDENTIFICATION</scope>
    <source>
        <strain evidence="3">cv. Bd21</strain>
    </source>
</reference>